<dbReference type="EMBL" id="WNXD01000002">
    <property type="protein sequence ID" value="MBB2147105.1"/>
    <property type="molecule type" value="Genomic_DNA"/>
</dbReference>
<gene>
    <name evidence="2" type="ORF">GM921_16490</name>
</gene>
<keyword evidence="1" id="KW-0732">Signal</keyword>
<proteinExistence type="predicted"/>
<feature type="chain" id="PRO_5037824809" description="Lipoprotein" evidence="1">
    <location>
        <begin position="25"/>
        <end position="160"/>
    </location>
</feature>
<keyword evidence="3" id="KW-1185">Reference proteome</keyword>
<evidence type="ECO:0000256" key="1">
    <source>
        <dbReference type="SAM" id="SignalP"/>
    </source>
</evidence>
<evidence type="ECO:0000313" key="2">
    <source>
        <dbReference type="EMBL" id="MBB2147105.1"/>
    </source>
</evidence>
<name>A0A923IVK0_9SPHI</name>
<dbReference type="AlphaFoldDB" id="A0A923IVK0"/>
<feature type="signal peptide" evidence="1">
    <location>
        <begin position="1"/>
        <end position="24"/>
    </location>
</feature>
<dbReference type="RefSeq" id="WP_182923732.1">
    <property type="nucleotide sequence ID" value="NZ_WNXD01000002.1"/>
</dbReference>
<evidence type="ECO:0000313" key="3">
    <source>
        <dbReference type="Proteomes" id="UP000601055"/>
    </source>
</evidence>
<protein>
    <recommendedName>
        <fullName evidence="4">Lipoprotein</fullName>
    </recommendedName>
</protein>
<accession>A0A923IVK0</accession>
<evidence type="ECO:0008006" key="4">
    <source>
        <dbReference type="Google" id="ProtNLM"/>
    </source>
</evidence>
<dbReference type="Proteomes" id="UP000601055">
    <property type="component" value="Unassembled WGS sequence"/>
</dbReference>
<comment type="caution">
    <text evidence="2">The sequence shown here is derived from an EMBL/GenBank/DDBJ whole genome shotgun (WGS) entry which is preliminary data.</text>
</comment>
<sequence length="160" mass="18569">MKKFTLNLKIVFSFTACLTFCVFSGFNSPEENTVFIQNMLTKYYDNDGQNQEVKRYEINVTNTGFCRYRKVYTNGKEEFFAFNLSRFKAMDYYGTNTKGDLYLRTKNDDVIIQTRNDSQGEIDSMGTYLVIPLKNIDVAELNALAENFKRINQTLLASNK</sequence>
<reference evidence="2" key="1">
    <citation type="submission" date="2019-11" db="EMBL/GenBank/DDBJ databases">
        <title>Description of Pedobacter sp. LMG 31464T.</title>
        <authorList>
            <person name="Carlier A."/>
            <person name="Qi S."/>
            <person name="Vandamme P."/>
        </authorList>
    </citation>
    <scope>NUCLEOTIDE SEQUENCE</scope>
    <source>
        <strain evidence="2">LMG 31464</strain>
    </source>
</reference>
<organism evidence="2 3">
    <name type="scientific">Pedobacter planticolens</name>
    <dbReference type="NCBI Taxonomy" id="2679964"/>
    <lineage>
        <taxon>Bacteria</taxon>
        <taxon>Pseudomonadati</taxon>
        <taxon>Bacteroidota</taxon>
        <taxon>Sphingobacteriia</taxon>
        <taxon>Sphingobacteriales</taxon>
        <taxon>Sphingobacteriaceae</taxon>
        <taxon>Pedobacter</taxon>
    </lineage>
</organism>